<evidence type="ECO:0000313" key="2">
    <source>
        <dbReference type="EMBL" id="RFS83390.1"/>
    </source>
</evidence>
<reference evidence="2 3" key="1">
    <citation type="submission" date="2018-08" db="EMBL/GenBank/DDBJ databases">
        <title>Actinomadura spongicola sp. nov., isolated from marine sponge Leucetta chagosensis.</title>
        <authorList>
            <person name="Li L."/>
            <person name="Lin H.W."/>
        </authorList>
    </citation>
    <scope>NUCLEOTIDE SEQUENCE [LARGE SCALE GENOMIC DNA]</scope>
    <source>
        <strain evidence="2 3">LHW52907</strain>
    </source>
</reference>
<dbReference type="Gene3D" id="1.10.260.40">
    <property type="entry name" value="lambda repressor-like DNA-binding domains"/>
    <property type="match status" value="1"/>
</dbReference>
<organism evidence="2 3">
    <name type="scientific">Actinomadura spongiicola</name>
    <dbReference type="NCBI Taxonomy" id="2303421"/>
    <lineage>
        <taxon>Bacteria</taxon>
        <taxon>Bacillati</taxon>
        <taxon>Actinomycetota</taxon>
        <taxon>Actinomycetes</taxon>
        <taxon>Streptosporangiales</taxon>
        <taxon>Thermomonosporaceae</taxon>
        <taxon>Actinomadura</taxon>
    </lineage>
</organism>
<dbReference type="Proteomes" id="UP000262882">
    <property type="component" value="Unassembled WGS sequence"/>
</dbReference>
<dbReference type="SUPFAM" id="SSF47413">
    <property type="entry name" value="lambda repressor-like DNA-binding domains"/>
    <property type="match status" value="1"/>
</dbReference>
<dbReference type="EMBL" id="QVNQ01000006">
    <property type="protein sequence ID" value="RFS83390.1"/>
    <property type="molecule type" value="Genomic_DNA"/>
</dbReference>
<proteinExistence type="predicted"/>
<dbReference type="CDD" id="cd00093">
    <property type="entry name" value="HTH_XRE"/>
    <property type="match status" value="1"/>
</dbReference>
<dbReference type="GO" id="GO:0003677">
    <property type="term" value="F:DNA binding"/>
    <property type="evidence" value="ECO:0007669"/>
    <property type="project" value="InterPro"/>
</dbReference>
<dbReference type="AlphaFoldDB" id="A0A372GDG8"/>
<dbReference type="SMART" id="SM00530">
    <property type="entry name" value="HTH_XRE"/>
    <property type="match status" value="1"/>
</dbReference>
<dbReference type="Pfam" id="PF13560">
    <property type="entry name" value="HTH_31"/>
    <property type="match status" value="1"/>
</dbReference>
<name>A0A372GDG8_9ACTN</name>
<protein>
    <submittedName>
        <fullName evidence="2">Helix-turn-helix domain-containing protein</fullName>
    </submittedName>
</protein>
<dbReference type="InterPro" id="IPR001387">
    <property type="entry name" value="Cro/C1-type_HTH"/>
</dbReference>
<evidence type="ECO:0000313" key="3">
    <source>
        <dbReference type="Proteomes" id="UP000262882"/>
    </source>
</evidence>
<keyword evidence="3" id="KW-1185">Reference proteome</keyword>
<comment type="caution">
    <text evidence="2">The sequence shown here is derived from an EMBL/GenBank/DDBJ whole genome shotgun (WGS) entry which is preliminary data.</text>
</comment>
<sequence>MHPAHRAHPEYDARCAVASPHGHSAPAMPFRPVSFEPAPVLGRSAFHTCSCPIPTPRAEVCISDHKNALFGCRFSTFAEHRKRAERNMPEPEALDPDRSLWDYIAVELRRLREARGLSGNKLAERLGCDRSYVSRVENGRLRLSPGYAQKLDALWGATFARRVRLAEASDDGDWFTGLTEHEERSTRHRIWAALLVPGLLQTPDYARAMLATGMVSGVEEALEQRLARQAVVWHRAEPPLMSVILN</sequence>
<gene>
    <name evidence="2" type="ORF">D0T12_20240</name>
</gene>
<dbReference type="InterPro" id="IPR043917">
    <property type="entry name" value="DUF5753"/>
</dbReference>
<dbReference type="InterPro" id="IPR010982">
    <property type="entry name" value="Lambda_DNA-bd_dom_sf"/>
</dbReference>
<evidence type="ECO:0000259" key="1">
    <source>
        <dbReference type="PROSITE" id="PS50943"/>
    </source>
</evidence>
<accession>A0A372GDG8</accession>
<feature type="domain" description="HTH cro/C1-type" evidence="1">
    <location>
        <begin position="108"/>
        <end position="151"/>
    </location>
</feature>
<dbReference type="Pfam" id="PF19054">
    <property type="entry name" value="DUF5753"/>
    <property type="match status" value="1"/>
</dbReference>
<dbReference type="PROSITE" id="PS50943">
    <property type="entry name" value="HTH_CROC1"/>
    <property type="match status" value="1"/>
</dbReference>